<reference evidence="2" key="1">
    <citation type="journal article" date="2022" name="Mol. Ecol. Resour.">
        <title>The genomes of chicory, endive, great burdock and yacon provide insights into Asteraceae palaeo-polyploidization history and plant inulin production.</title>
        <authorList>
            <person name="Fan W."/>
            <person name="Wang S."/>
            <person name="Wang H."/>
            <person name="Wang A."/>
            <person name="Jiang F."/>
            <person name="Liu H."/>
            <person name="Zhao H."/>
            <person name="Xu D."/>
            <person name="Zhang Y."/>
        </authorList>
    </citation>
    <scope>NUCLEOTIDE SEQUENCE [LARGE SCALE GENOMIC DNA]</scope>
    <source>
        <strain evidence="2">cv. Niubang</strain>
    </source>
</reference>
<sequence length="454" mass="50014">MMEKLVEVSDQVVCIDFVLGTKCRATVRLRSLIATAPIAFKIQTSSPQKFLVNPPSGLIPPLSQSTFQIILRPQPQIPSDFPRSPSDRFLIRTTRAGSAVDANAITSWTHDVKLKVAFVGPFLLRHAVNNGDCDAVRSMVKFQRTILTELSTREAESVHRVATRLDNSVEMVGLLLEAGLKVESTTRSLELEEVEESRWAEKGWSELHVAVAFDRTEEVSRLIKMGRYETLDCKDRDGRTALYLAASKGFERCVKMLAGAGANVDAKRNDGWTALYRAAAKGDRRMVKVLIDLGADPSIAADNRNPSSAVDVARDEGHKEIVEILERGEEVLNAARRGDLIHLEFLLERDASVDFRDQYGLTAIHMAAIKGHKDVVMLLVEFGCDLECTEAEGQTPLHMAAMGGSKDTVEVLINRGANVNAKCNRGATPLQVAETMGHEIITQFLLLHQPTTTS</sequence>
<evidence type="ECO:0000313" key="2">
    <source>
        <dbReference type="Proteomes" id="UP001055879"/>
    </source>
</evidence>
<keyword evidence="2" id="KW-1185">Reference proteome</keyword>
<gene>
    <name evidence="1" type="ORF">L6452_12283</name>
</gene>
<reference evidence="1 2" key="2">
    <citation type="journal article" date="2022" name="Mol. Ecol. Resour.">
        <title>The genomes of chicory, endive, great burdock and yacon provide insights into Asteraceae paleo-polyploidization history and plant inulin production.</title>
        <authorList>
            <person name="Fan W."/>
            <person name="Wang S."/>
            <person name="Wang H."/>
            <person name="Wang A."/>
            <person name="Jiang F."/>
            <person name="Liu H."/>
            <person name="Zhao H."/>
            <person name="Xu D."/>
            <person name="Zhang Y."/>
        </authorList>
    </citation>
    <scope>NUCLEOTIDE SEQUENCE [LARGE SCALE GENOMIC DNA]</scope>
    <source>
        <strain evidence="2">cv. Niubang</strain>
    </source>
</reference>
<accession>A0ACB9DRD4</accession>
<comment type="caution">
    <text evidence="1">The sequence shown here is derived from an EMBL/GenBank/DDBJ whole genome shotgun (WGS) entry which is preliminary data.</text>
</comment>
<protein>
    <submittedName>
        <fullName evidence="1">Uncharacterized protein</fullName>
    </submittedName>
</protein>
<dbReference type="EMBL" id="CM042049">
    <property type="protein sequence ID" value="KAI3748878.1"/>
    <property type="molecule type" value="Genomic_DNA"/>
</dbReference>
<proteinExistence type="predicted"/>
<organism evidence="1 2">
    <name type="scientific">Arctium lappa</name>
    <name type="common">Greater burdock</name>
    <name type="synonym">Lappa major</name>
    <dbReference type="NCBI Taxonomy" id="4217"/>
    <lineage>
        <taxon>Eukaryota</taxon>
        <taxon>Viridiplantae</taxon>
        <taxon>Streptophyta</taxon>
        <taxon>Embryophyta</taxon>
        <taxon>Tracheophyta</taxon>
        <taxon>Spermatophyta</taxon>
        <taxon>Magnoliopsida</taxon>
        <taxon>eudicotyledons</taxon>
        <taxon>Gunneridae</taxon>
        <taxon>Pentapetalae</taxon>
        <taxon>asterids</taxon>
        <taxon>campanulids</taxon>
        <taxon>Asterales</taxon>
        <taxon>Asteraceae</taxon>
        <taxon>Carduoideae</taxon>
        <taxon>Cardueae</taxon>
        <taxon>Arctiinae</taxon>
        <taxon>Arctium</taxon>
    </lineage>
</organism>
<name>A0ACB9DRD4_ARCLA</name>
<evidence type="ECO:0000313" key="1">
    <source>
        <dbReference type="EMBL" id="KAI3748878.1"/>
    </source>
</evidence>
<dbReference type="Proteomes" id="UP001055879">
    <property type="component" value="Linkage Group LG03"/>
</dbReference>